<gene>
    <name evidence="1" type="ORF">GNY06_01645</name>
</gene>
<evidence type="ECO:0000313" key="2">
    <source>
        <dbReference type="Proteomes" id="UP000553459"/>
    </source>
</evidence>
<organism evidence="1 2">
    <name type="scientific">Elizabethkingia argenteiflava</name>
    <dbReference type="NCBI Taxonomy" id="2681556"/>
    <lineage>
        <taxon>Bacteria</taxon>
        <taxon>Pseudomonadati</taxon>
        <taxon>Bacteroidota</taxon>
        <taxon>Flavobacteriia</taxon>
        <taxon>Flavobacteriales</taxon>
        <taxon>Weeksellaceae</taxon>
        <taxon>Elizabethkingia</taxon>
    </lineage>
</organism>
<dbReference type="EMBL" id="JAAABJ010000209">
    <property type="protein sequence ID" value="NAW50143.1"/>
    <property type="molecule type" value="Genomic_DNA"/>
</dbReference>
<accession>A0A845PSY1</accession>
<keyword evidence="2" id="KW-1185">Reference proteome</keyword>
<evidence type="ECO:0000313" key="1">
    <source>
        <dbReference type="EMBL" id="NAW50143.1"/>
    </source>
</evidence>
<comment type="caution">
    <text evidence="1">The sequence shown here is derived from an EMBL/GenBank/DDBJ whole genome shotgun (WGS) entry which is preliminary data.</text>
</comment>
<proteinExistence type="predicted"/>
<name>A0A845PSY1_9FLAO</name>
<sequence>MAVFLYSENKMKKVLFFKTLTIIAASLFVSCSNLGYGISYMNHDIKLDKINKVLYLNPEIYPDFEGIEEPTYQAFFSATTDTLYKLGNIKVKRIDTEMPYDDIDVPTLKVLCNNNMADLIIVPKVKYFKVGLGRYVLSNQVIVTMKSYDKMGNLVMEVFYDTYNGSGRLIGSAENSVKIGTTGAIQKMFKKFQQRKAIGTPIS</sequence>
<protein>
    <submittedName>
        <fullName evidence="1">Pyruvate decarboxylase</fullName>
    </submittedName>
</protein>
<dbReference type="AlphaFoldDB" id="A0A845PSY1"/>
<keyword evidence="1" id="KW-0670">Pyruvate</keyword>
<reference evidence="1 2" key="1">
    <citation type="submission" date="2019-11" db="EMBL/GenBank/DDBJ databases">
        <title>Characterization of Elizabethkingia argenteiflava sp. nov., isolated from inner surface of Soybean Pods.</title>
        <authorList>
            <person name="Mo S."/>
        </authorList>
    </citation>
    <scope>NUCLEOTIDE SEQUENCE [LARGE SCALE GENOMIC DNA]</scope>
    <source>
        <strain evidence="1 2">YB22</strain>
    </source>
</reference>
<dbReference type="Proteomes" id="UP000553459">
    <property type="component" value="Unassembled WGS sequence"/>
</dbReference>